<reference evidence="2" key="3">
    <citation type="submission" date="2018-08" db="UniProtKB">
        <authorList>
            <consortium name="EnsemblPlants"/>
        </authorList>
    </citation>
    <scope>IDENTIFICATION</scope>
    <source>
        <strain evidence="2">cv. Bd21</strain>
    </source>
</reference>
<evidence type="ECO:0000313" key="3">
    <source>
        <dbReference type="Proteomes" id="UP000008810"/>
    </source>
</evidence>
<dbReference type="EnsemblPlants" id="PNT73847">
    <property type="protein sequence ID" value="PNT73847"/>
    <property type="gene ID" value="BRADI_1g02755v3"/>
</dbReference>
<accession>A0A2K2DHU2</accession>
<dbReference type="Proteomes" id="UP000008810">
    <property type="component" value="Chromosome 1"/>
</dbReference>
<sequence length="45" mass="4885">MALQKGCSWLSCSCHVHACTSKIPSGIILCIYTCSGMKLPWLSEP</sequence>
<reference evidence="1 2" key="1">
    <citation type="journal article" date="2010" name="Nature">
        <title>Genome sequencing and analysis of the model grass Brachypodium distachyon.</title>
        <authorList>
            <consortium name="International Brachypodium Initiative"/>
        </authorList>
    </citation>
    <scope>NUCLEOTIDE SEQUENCE [LARGE SCALE GENOMIC DNA]</scope>
    <source>
        <strain evidence="1 2">Bd21</strain>
    </source>
</reference>
<evidence type="ECO:0000313" key="2">
    <source>
        <dbReference type="EnsemblPlants" id="PNT73847"/>
    </source>
</evidence>
<organism evidence="1">
    <name type="scientific">Brachypodium distachyon</name>
    <name type="common">Purple false brome</name>
    <name type="synonym">Trachynia distachya</name>
    <dbReference type="NCBI Taxonomy" id="15368"/>
    <lineage>
        <taxon>Eukaryota</taxon>
        <taxon>Viridiplantae</taxon>
        <taxon>Streptophyta</taxon>
        <taxon>Embryophyta</taxon>
        <taxon>Tracheophyta</taxon>
        <taxon>Spermatophyta</taxon>
        <taxon>Magnoliopsida</taxon>
        <taxon>Liliopsida</taxon>
        <taxon>Poales</taxon>
        <taxon>Poaceae</taxon>
        <taxon>BOP clade</taxon>
        <taxon>Pooideae</taxon>
        <taxon>Stipodae</taxon>
        <taxon>Brachypodieae</taxon>
        <taxon>Brachypodium</taxon>
    </lineage>
</organism>
<proteinExistence type="predicted"/>
<name>A0A2K2DHU2_BRADI</name>
<dbReference type="AlphaFoldDB" id="A0A2K2DHU2"/>
<dbReference type="EMBL" id="CM000880">
    <property type="protein sequence ID" value="PNT73847.1"/>
    <property type="molecule type" value="Genomic_DNA"/>
</dbReference>
<protein>
    <submittedName>
        <fullName evidence="1 2">Uncharacterized protein</fullName>
    </submittedName>
</protein>
<dbReference type="Gramene" id="PNT73847">
    <property type="protein sequence ID" value="PNT73847"/>
    <property type="gene ID" value="BRADI_1g02755v3"/>
</dbReference>
<reference evidence="1" key="2">
    <citation type="submission" date="2017-06" db="EMBL/GenBank/DDBJ databases">
        <title>WGS assembly of Brachypodium distachyon.</title>
        <authorList>
            <consortium name="The International Brachypodium Initiative"/>
            <person name="Lucas S."/>
            <person name="Harmon-Smith M."/>
            <person name="Lail K."/>
            <person name="Tice H."/>
            <person name="Grimwood J."/>
            <person name="Bruce D."/>
            <person name="Barry K."/>
            <person name="Shu S."/>
            <person name="Lindquist E."/>
            <person name="Wang M."/>
            <person name="Pitluck S."/>
            <person name="Vogel J.P."/>
            <person name="Garvin D.F."/>
            <person name="Mockler T.C."/>
            <person name="Schmutz J."/>
            <person name="Rokhsar D."/>
            <person name="Bevan M.W."/>
        </authorList>
    </citation>
    <scope>NUCLEOTIDE SEQUENCE</scope>
    <source>
        <strain evidence="1">Bd21</strain>
    </source>
</reference>
<evidence type="ECO:0000313" key="1">
    <source>
        <dbReference type="EMBL" id="PNT73847.1"/>
    </source>
</evidence>
<gene>
    <name evidence="1" type="ORF">BRADI_1g02755v3</name>
</gene>
<dbReference type="InParanoid" id="A0A2K2DHU2"/>
<keyword evidence="3" id="KW-1185">Reference proteome</keyword>